<name>A0A645JAU4_9ZZZZ</name>
<proteinExistence type="predicted"/>
<accession>A0A645JAU4</accession>
<reference evidence="1" key="1">
    <citation type="submission" date="2019-08" db="EMBL/GenBank/DDBJ databases">
        <authorList>
            <person name="Kucharzyk K."/>
            <person name="Murdoch R.W."/>
            <person name="Higgins S."/>
            <person name="Loffler F."/>
        </authorList>
    </citation>
    <scope>NUCLEOTIDE SEQUENCE</scope>
</reference>
<dbReference type="EMBL" id="VSSQ01136521">
    <property type="protein sequence ID" value="MPN60795.1"/>
    <property type="molecule type" value="Genomic_DNA"/>
</dbReference>
<evidence type="ECO:0008006" key="2">
    <source>
        <dbReference type="Google" id="ProtNLM"/>
    </source>
</evidence>
<sequence length="61" mass="6613">MIKRADTIIAVADYSKFGITAMNNVCALRDVDILVTDWSVSQKTISEIRSSGINVAIATQP</sequence>
<gene>
    <name evidence="1" type="ORF">SDC9_208527</name>
</gene>
<protein>
    <recommendedName>
        <fullName evidence="2">DeoR C-terminal sensor domain-containing protein</fullName>
    </recommendedName>
</protein>
<dbReference type="AlphaFoldDB" id="A0A645JAU4"/>
<comment type="caution">
    <text evidence="1">The sequence shown here is derived from an EMBL/GenBank/DDBJ whole genome shotgun (WGS) entry which is preliminary data.</text>
</comment>
<evidence type="ECO:0000313" key="1">
    <source>
        <dbReference type="EMBL" id="MPN60795.1"/>
    </source>
</evidence>
<organism evidence="1">
    <name type="scientific">bioreactor metagenome</name>
    <dbReference type="NCBI Taxonomy" id="1076179"/>
    <lineage>
        <taxon>unclassified sequences</taxon>
        <taxon>metagenomes</taxon>
        <taxon>ecological metagenomes</taxon>
    </lineage>
</organism>